<dbReference type="Proteomes" id="UP000615446">
    <property type="component" value="Unassembled WGS sequence"/>
</dbReference>
<accession>A0A8H3MFG1</accession>
<proteinExistence type="predicted"/>
<feature type="compositionally biased region" description="Basic and acidic residues" evidence="1">
    <location>
        <begin position="56"/>
        <end position="66"/>
    </location>
</feature>
<dbReference type="EMBL" id="BLAL01000324">
    <property type="protein sequence ID" value="GET03531.1"/>
    <property type="molecule type" value="Genomic_DNA"/>
</dbReference>
<sequence length="66" mass="7709">MSNGTTHHSLNEKCEDLWHHCLKMGIPNFKDQFAAYNIPGVIQEGQPRLNPSPNIERWEDNTNNRY</sequence>
<evidence type="ECO:0000313" key="3">
    <source>
        <dbReference type="Proteomes" id="UP000615446"/>
    </source>
</evidence>
<comment type="caution">
    <text evidence="2">The sequence shown here is derived from an EMBL/GenBank/DDBJ whole genome shotgun (WGS) entry which is preliminary data.</text>
</comment>
<organism evidence="2 3">
    <name type="scientific">Rhizophagus clarus</name>
    <dbReference type="NCBI Taxonomy" id="94130"/>
    <lineage>
        <taxon>Eukaryota</taxon>
        <taxon>Fungi</taxon>
        <taxon>Fungi incertae sedis</taxon>
        <taxon>Mucoromycota</taxon>
        <taxon>Glomeromycotina</taxon>
        <taxon>Glomeromycetes</taxon>
        <taxon>Glomerales</taxon>
        <taxon>Glomeraceae</taxon>
        <taxon>Rhizophagus</taxon>
    </lineage>
</organism>
<evidence type="ECO:0000313" key="2">
    <source>
        <dbReference type="EMBL" id="GET03531.1"/>
    </source>
</evidence>
<reference evidence="2" key="1">
    <citation type="submission" date="2019-10" db="EMBL/GenBank/DDBJ databases">
        <title>Conservation and host-specific expression of non-tandemly repeated heterogenous ribosome RNA gene in arbuscular mycorrhizal fungi.</title>
        <authorList>
            <person name="Maeda T."/>
            <person name="Kobayashi Y."/>
            <person name="Nakagawa T."/>
            <person name="Ezawa T."/>
            <person name="Yamaguchi K."/>
            <person name="Bino T."/>
            <person name="Nishimoto Y."/>
            <person name="Shigenobu S."/>
            <person name="Kawaguchi M."/>
        </authorList>
    </citation>
    <scope>NUCLEOTIDE SEQUENCE</scope>
    <source>
        <strain evidence="2">HR1</strain>
    </source>
</reference>
<dbReference type="AlphaFoldDB" id="A0A8H3MFG1"/>
<protein>
    <submittedName>
        <fullName evidence="2">Uncharacterized protein</fullName>
    </submittedName>
</protein>
<gene>
    <name evidence="2" type="ORF">RCL2_002986800</name>
</gene>
<feature type="region of interest" description="Disordered" evidence="1">
    <location>
        <begin position="45"/>
        <end position="66"/>
    </location>
</feature>
<name>A0A8H3MFG1_9GLOM</name>
<evidence type="ECO:0000256" key="1">
    <source>
        <dbReference type="SAM" id="MobiDB-lite"/>
    </source>
</evidence>